<dbReference type="PROSITE" id="PS50932">
    <property type="entry name" value="HTH_LACI_2"/>
    <property type="match status" value="1"/>
</dbReference>
<dbReference type="InterPro" id="IPR028082">
    <property type="entry name" value="Peripla_BP_I"/>
</dbReference>
<dbReference type="InterPro" id="IPR010982">
    <property type="entry name" value="Lambda_DNA-bd_dom_sf"/>
</dbReference>
<comment type="caution">
    <text evidence="6">The sequence shown here is derived from an EMBL/GenBank/DDBJ whole genome shotgun (WGS) entry which is preliminary data.</text>
</comment>
<keyword evidence="2 6" id="KW-0238">DNA-binding</keyword>
<evidence type="ECO:0000313" key="7">
    <source>
        <dbReference type="Proteomes" id="UP001596972"/>
    </source>
</evidence>
<dbReference type="Pfam" id="PF00356">
    <property type="entry name" value="LacI"/>
    <property type="match status" value="1"/>
</dbReference>
<feature type="compositionally biased region" description="Pro residues" evidence="4">
    <location>
        <begin position="12"/>
        <end position="23"/>
    </location>
</feature>
<dbReference type="CDD" id="cd06267">
    <property type="entry name" value="PBP1_LacI_sugar_binding-like"/>
    <property type="match status" value="1"/>
</dbReference>
<dbReference type="RefSeq" id="WP_378303217.1">
    <property type="nucleotide sequence ID" value="NZ_JBHTJA010000067.1"/>
</dbReference>
<organism evidence="6 7">
    <name type="scientific">Actinomadura sediminis</name>
    <dbReference type="NCBI Taxonomy" id="1038904"/>
    <lineage>
        <taxon>Bacteria</taxon>
        <taxon>Bacillati</taxon>
        <taxon>Actinomycetota</taxon>
        <taxon>Actinomycetes</taxon>
        <taxon>Streptosporangiales</taxon>
        <taxon>Thermomonosporaceae</taxon>
        <taxon>Actinomadura</taxon>
    </lineage>
</organism>
<proteinExistence type="predicted"/>
<feature type="region of interest" description="Disordered" evidence="4">
    <location>
        <begin position="1"/>
        <end position="28"/>
    </location>
</feature>
<evidence type="ECO:0000256" key="3">
    <source>
        <dbReference type="ARBA" id="ARBA00023163"/>
    </source>
</evidence>
<protein>
    <submittedName>
        <fullName evidence="6">LacI family DNA-binding transcriptional regulator</fullName>
    </submittedName>
</protein>
<evidence type="ECO:0000256" key="1">
    <source>
        <dbReference type="ARBA" id="ARBA00023015"/>
    </source>
</evidence>
<dbReference type="GO" id="GO:0003677">
    <property type="term" value="F:DNA binding"/>
    <property type="evidence" value="ECO:0007669"/>
    <property type="project" value="UniProtKB-KW"/>
</dbReference>
<sequence>MTITRSHGDPALPAPDPPEPSPGRPAATGAAATVTLADVARLAGVSPATASRVLNGSARVSPGARSRVEDAVERLGYVRRRGAGGHRGTSGTIAVVLCEDSRRVFGDPFYARLLWGLRRELDGRAPLVVLMAGRSQEWRATAGYLRGGHAAGVLLVGARRDQVGPLVGAAAGAPVVLAGRPLDERALPYVDVDNRGGARAAVRHLLASGRRRIGTIAGPADLGAGVDRLAGYRSAAREAGMGVTGLVCQGDFGRLSGERAMRLLLERRPDLDAVLAASDLMAAGALDALRRAGRRVPDDVAVVGFDDAPVARQVQPRLTTVRQPAEDLGARLARELRACAGGRPAADRGVVLRTKLIIRESG</sequence>
<keyword evidence="1" id="KW-0805">Transcription regulation</keyword>
<dbReference type="Gene3D" id="1.10.260.40">
    <property type="entry name" value="lambda repressor-like DNA-binding domains"/>
    <property type="match status" value="1"/>
</dbReference>
<evidence type="ECO:0000313" key="6">
    <source>
        <dbReference type="EMBL" id="MFD0903913.1"/>
    </source>
</evidence>
<dbReference type="InterPro" id="IPR046335">
    <property type="entry name" value="LacI/GalR-like_sensor"/>
</dbReference>
<dbReference type="CDD" id="cd01392">
    <property type="entry name" value="HTH_LacI"/>
    <property type="match status" value="1"/>
</dbReference>
<feature type="domain" description="HTH lacI-type" evidence="5">
    <location>
        <begin position="34"/>
        <end position="88"/>
    </location>
</feature>
<dbReference type="InterPro" id="IPR000843">
    <property type="entry name" value="HTH_LacI"/>
</dbReference>
<dbReference type="Proteomes" id="UP001596972">
    <property type="component" value="Unassembled WGS sequence"/>
</dbReference>
<evidence type="ECO:0000256" key="4">
    <source>
        <dbReference type="SAM" id="MobiDB-lite"/>
    </source>
</evidence>
<keyword evidence="3" id="KW-0804">Transcription</keyword>
<evidence type="ECO:0000259" key="5">
    <source>
        <dbReference type="PROSITE" id="PS50932"/>
    </source>
</evidence>
<dbReference type="PANTHER" id="PTHR30146">
    <property type="entry name" value="LACI-RELATED TRANSCRIPTIONAL REPRESSOR"/>
    <property type="match status" value="1"/>
</dbReference>
<keyword evidence="7" id="KW-1185">Reference proteome</keyword>
<gene>
    <name evidence="6" type="ORF">ACFQ11_26230</name>
</gene>
<accession>A0ABW3EYD9</accession>
<dbReference type="PROSITE" id="PS00356">
    <property type="entry name" value="HTH_LACI_1"/>
    <property type="match status" value="1"/>
</dbReference>
<dbReference type="SUPFAM" id="SSF47413">
    <property type="entry name" value="lambda repressor-like DNA-binding domains"/>
    <property type="match status" value="1"/>
</dbReference>
<dbReference type="PANTHER" id="PTHR30146:SF109">
    <property type="entry name" value="HTH-TYPE TRANSCRIPTIONAL REGULATOR GALS"/>
    <property type="match status" value="1"/>
</dbReference>
<name>A0ABW3EYD9_9ACTN</name>
<reference evidence="7" key="1">
    <citation type="journal article" date="2019" name="Int. J. Syst. Evol. Microbiol.">
        <title>The Global Catalogue of Microorganisms (GCM) 10K type strain sequencing project: providing services to taxonomists for standard genome sequencing and annotation.</title>
        <authorList>
            <consortium name="The Broad Institute Genomics Platform"/>
            <consortium name="The Broad Institute Genome Sequencing Center for Infectious Disease"/>
            <person name="Wu L."/>
            <person name="Ma J."/>
        </authorList>
    </citation>
    <scope>NUCLEOTIDE SEQUENCE [LARGE SCALE GENOMIC DNA]</scope>
    <source>
        <strain evidence="7">JCM 31202</strain>
    </source>
</reference>
<dbReference type="Pfam" id="PF13377">
    <property type="entry name" value="Peripla_BP_3"/>
    <property type="match status" value="1"/>
</dbReference>
<dbReference type="Gene3D" id="3.40.50.2300">
    <property type="match status" value="2"/>
</dbReference>
<dbReference type="SUPFAM" id="SSF53822">
    <property type="entry name" value="Periplasmic binding protein-like I"/>
    <property type="match status" value="1"/>
</dbReference>
<dbReference type="SMART" id="SM00354">
    <property type="entry name" value="HTH_LACI"/>
    <property type="match status" value="1"/>
</dbReference>
<evidence type="ECO:0000256" key="2">
    <source>
        <dbReference type="ARBA" id="ARBA00023125"/>
    </source>
</evidence>
<dbReference type="PRINTS" id="PR00036">
    <property type="entry name" value="HTHLACI"/>
</dbReference>
<dbReference type="EMBL" id="JBHTJA010000067">
    <property type="protein sequence ID" value="MFD0903913.1"/>
    <property type="molecule type" value="Genomic_DNA"/>
</dbReference>